<keyword evidence="2" id="KW-0805">Transcription regulation</keyword>
<keyword evidence="1" id="KW-0678">Repressor</keyword>
<evidence type="ECO:0000256" key="3">
    <source>
        <dbReference type="ARBA" id="ARBA00023125"/>
    </source>
</evidence>
<name>A0ABQ1I3W6_9ALTE</name>
<dbReference type="InterPro" id="IPR036390">
    <property type="entry name" value="WH_DNA-bd_sf"/>
</dbReference>
<dbReference type="PRINTS" id="PR00037">
    <property type="entry name" value="HTHLACR"/>
</dbReference>
<keyword evidence="3" id="KW-0238">DNA-binding</keyword>
<dbReference type="SMART" id="SM00420">
    <property type="entry name" value="HTH_DEOR"/>
    <property type="match status" value="1"/>
</dbReference>
<dbReference type="PANTHER" id="PTHR30363:SF4">
    <property type="entry name" value="GLYCEROL-3-PHOSPHATE REGULON REPRESSOR"/>
    <property type="match status" value="1"/>
</dbReference>
<dbReference type="NCBIfam" id="NF008154">
    <property type="entry name" value="PRK10906.1"/>
    <property type="match status" value="1"/>
</dbReference>
<dbReference type="InterPro" id="IPR001034">
    <property type="entry name" value="DeoR_HTH"/>
</dbReference>
<dbReference type="EMBL" id="BMDY01000017">
    <property type="protein sequence ID" value="GGB12726.1"/>
    <property type="molecule type" value="Genomic_DNA"/>
</dbReference>
<dbReference type="SUPFAM" id="SSF100950">
    <property type="entry name" value="NagB/RpiA/CoA transferase-like"/>
    <property type="match status" value="1"/>
</dbReference>
<dbReference type="InterPro" id="IPR036388">
    <property type="entry name" value="WH-like_DNA-bd_sf"/>
</dbReference>
<dbReference type="InterPro" id="IPR018356">
    <property type="entry name" value="Tscrpt_reg_HTH_DeoR_CS"/>
</dbReference>
<dbReference type="Pfam" id="PF08220">
    <property type="entry name" value="HTH_DeoR"/>
    <property type="match status" value="1"/>
</dbReference>
<accession>A0ABQ1I3W6</accession>
<sequence length="259" mass="28678">MKQTQRHIKIIQTLKNQGFIATEQLVEQLKVSPQTIRRDLNLLAENNQIQRHHGGASLLGNSVVNDSYANRKIKHQAEKQQIAHQLAAHIANGSSLFLDIGTTAETIAQALLKHRDLRVVTNNIHVAKLLMGNSDFEVLLAGGVVRSRDGGIVGEATIDFIRQFRLDYGIVTVSGIDLDGSLLDFDYHEVRITQAIIANSRTVILAADHSKFGRNAMINIGNIAQVDHFYTDRALPQDIASIVQKENIQLRLCPALNSL</sequence>
<dbReference type="Pfam" id="PF00455">
    <property type="entry name" value="DeoRC"/>
    <property type="match status" value="1"/>
</dbReference>
<keyword evidence="4" id="KW-0804">Transcription</keyword>
<feature type="domain" description="HTH deoR-type" evidence="5">
    <location>
        <begin position="3"/>
        <end position="58"/>
    </location>
</feature>
<evidence type="ECO:0000256" key="1">
    <source>
        <dbReference type="ARBA" id="ARBA00022491"/>
    </source>
</evidence>
<dbReference type="Gene3D" id="3.40.50.1360">
    <property type="match status" value="1"/>
</dbReference>
<organism evidence="6 7">
    <name type="scientific">Agarivorans gilvus</name>
    <dbReference type="NCBI Taxonomy" id="680279"/>
    <lineage>
        <taxon>Bacteria</taxon>
        <taxon>Pseudomonadati</taxon>
        <taxon>Pseudomonadota</taxon>
        <taxon>Gammaproteobacteria</taxon>
        <taxon>Alteromonadales</taxon>
        <taxon>Alteromonadaceae</taxon>
        <taxon>Agarivorans</taxon>
    </lineage>
</organism>
<evidence type="ECO:0000259" key="5">
    <source>
        <dbReference type="PROSITE" id="PS51000"/>
    </source>
</evidence>
<dbReference type="InterPro" id="IPR037171">
    <property type="entry name" value="NagB/RpiA_transferase-like"/>
</dbReference>
<keyword evidence="7" id="KW-1185">Reference proteome</keyword>
<dbReference type="PROSITE" id="PS51000">
    <property type="entry name" value="HTH_DEOR_2"/>
    <property type="match status" value="1"/>
</dbReference>
<dbReference type="SMART" id="SM01134">
    <property type="entry name" value="DeoRC"/>
    <property type="match status" value="1"/>
</dbReference>
<evidence type="ECO:0000313" key="7">
    <source>
        <dbReference type="Proteomes" id="UP000651977"/>
    </source>
</evidence>
<evidence type="ECO:0000256" key="2">
    <source>
        <dbReference type="ARBA" id="ARBA00023015"/>
    </source>
</evidence>
<dbReference type="Gene3D" id="1.10.10.10">
    <property type="entry name" value="Winged helix-like DNA-binding domain superfamily/Winged helix DNA-binding domain"/>
    <property type="match status" value="1"/>
</dbReference>
<gene>
    <name evidence="6" type="primary">glpR</name>
    <name evidence="6" type="ORF">GCM10007414_27580</name>
</gene>
<comment type="caution">
    <text evidence="6">The sequence shown here is derived from an EMBL/GenBank/DDBJ whole genome shotgun (WGS) entry which is preliminary data.</text>
</comment>
<dbReference type="InterPro" id="IPR050313">
    <property type="entry name" value="Carb_Metab_HTH_regulators"/>
</dbReference>
<reference evidence="7" key="1">
    <citation type="journal article" date="2019" name="Int. J. Syst. Evol. Microbiol.">
        <title>The Global Catalogue of Microorganisms (GCM) 10K type strain sequencing project: providing services to taxonomists for standard genome sequencing and annotation.</title>
        <authorList>
            <consortium name="The Broad Institute Genomics Platform"/>
            <consortium name="The Broad Institute Genome Sequencing Center for Infectious Disease"/>
            <person name="Wu L."/>
            <person name="Ma J."/>
        </authorList>
    </citation>
    <scope>NUCLEOTIDE SEQUENCE [LARGE SCALE GENOMIC DNA]</scope>
    <source>
        <strain evidence="7">CGMCC 1.10131</strain>
    </source>
</reference>
<dbReference type="InterPro" id="IPR014036">
    <property type="entry name" value="DeoR-like_C"/>
</dbReference>
<proteinExistence type="predicted"/>
<evidence type="ECO:0000313" key="6">
    <source>
        <dbReference type="EMBL" id="GGB12726.1"/>
    </source>
</evidence>
<dbReference type="Proteomes" id="UP000651977">
    <property type="component" value="Unassembled WGS sequence"/>
</dbReference>
<dbReference type="SUPFAM" id="SSF46785">
    <property type="entry name" value="Winged helix' DNA-binding domain"/>
    <property type="match status" value="1"/>
</dbReference>
<evidence type="ECO:0000256" key="4">
    <source>
        <dbReference type="ARBA" id="ARBA00023163"/>
    </source>
</evidence>
<protein>
    <submittedName>
        <fullName evidence="6">DeoR/GlpR family transcriptional regulator</fullName>
    </submittedName>
</protein>
<dbReference type="PROSITE" id="PS00894">
    <property type="entry name" value="HTH_DEOR_1"/>
    <property type="match status" value="1"/>
</dbReference>
<dbReference type="RefSeq" id="WP_055733147.1">
    <property type="nucleotide sequence ID" value="NZ_BMDY01000017.1"/>
</dbReference>
<dbReference type="PANTHER" id="PTHR30363">
    <property type="entry name" value="HTH-TYPE TRANSCRIPTIONAL REGULATOR SRLR-RELATED"/>
    <property type="match status" value="1"/>
</dbReference>